<evidence type="ECO:0000256" key="1">
    <source>
        <dbReference type="ARBA" id="ARBA00022994"/>
    </source>
</evidence>
<dbReference type="KEGG" id="mpd:MCP_0514"/>
<dbReference type="Pfam" id="PF04609">
    <property type="entry name" value="MCR_C"/>
    <property type="match status" value="1"/>
</dbReference>
<dbReference type="RefSeq" id="WP_012899266.1">
    <property type="nucleotide sequence ID" value="NC_013665.1"/>
</dbReference>
<keyword evidence="5" id="KW-1185">Reference proteome</keyword>
<evidence type="ECO:0000313" key="4">
    <source>
        <dbReference type="EMBL" id="BAI60586.1"/>
    </source>
</evidence>
<dbReference type="GeneID" id="8682954"/>
<dbReference type="Proteomes" id="UP000001882">
    <property type="component" value="Chromosome"/>
</dbReference>
<evidence type="ECO:0000256" key="3">
    <source>
        <dbReference type="PIRNR" id="PIRNR003137"/>
    </source>
</evidence>
<sequence length="210" mass="22835">MPIDRETQVVDCRESMGLDKGGGLAQRGTLSETGRPDVIAIAMTPGRRHITKPVCEVTHGLRREGIQVSVLVLFSGGGVPSDSKDAAIGRGPKFGLSEKEIEQINRHKLALIHLGNVKSHVIYKARDILRFVTIPAIIVCQTPVDFEDFAKIGVKTRVVNPEPDKVETQGTIVEIVTGITRGQTCSRDKLNEIVKDIISINPQKLATQGV</sequence>
<dbReference type="PIRSF" id="PIRSF003137">
    <property type="entry name" value="McrC"/>
    <property type="match status" value="1"/>
</dbReference>
<reference evidence="5" key="3">
    <citation type="journal article" date="2011" name="PLoS ONE">
        <title>Genome sequence of a mesophilic hydrogenotrophic methanogen Methanocella paludicola, the first cultivated representative of the order Methanocellales.</title>
        <authorList>
            <person name="Sakai S."/>
            <person name="Takaki Y."/>
            <person name="Shimamura S."/>
            <person name="Sekine M."/>
            <person name="Tajima T."/>
            <person name="Kosugi H."/>
            <person name="Ichikawa N."/>
            <person name="Tasumi E."/>
            <person name="Hiraki A.T."/>
            <person name="Shimizu A."/>
            <person name="Kato Y."/>
            <person name="Nishiko R."/>
            <person name="Mori K."/>
            <person name="Fujita N."/>
            <person name="Imachi H."/>
            <person name="Takai K."/>
        </authorList>
    </citation>
    <scope>NUCLEOTIDE SEQUENCE [LARGE SCALE GENOMIC DNA]</scope>
    <source>
        <strain evidence="5">DSM 17711 / JCM 13418 / NBRC 101707 / SANAE</strain>
    </source>
</reference>
<dbReference type="AlphaFoldDB" id="D1YVW4"/>
<dbReference type="PATRIC" id="fig|304371.9.peg.529"/>
<dbReference type="FunCoup" id="D1YVW4">
    <property type="interactions" value="14"/>
</dbReference>
<dbReference type="InParanoid" id="D1YVW4"/>
<comment type="subunit">
    <text evidence="2 3">MCR is composed of three subunits: alpha, beta, and gamma. The function of proteins C and D is not known.</text>
</comment>
<proteinExistence type="predicted"/>
<dbReference type="InterPro" id="IPR026327">
    <property type="entry name" value="Me_CoM_Rdtase_prot-C-like"/>
</dbReference>
<dbReference type="NCBIfam" id="TIGR03264">
    <property type="entry name" value="met_CoM_red_C"/>
    <property type="match status" value="1"/>
</dbReference>
<reference evidence="4 5" key="1">
    <citation type="journal article" date="2007" name="Appl. Environ. Microbiol.">
        <title>Isolation of key methanogens for global methane emission from rice paddy fields: a novel isolate affiliated with the clone cluster rice cluster I.</title>
        <authorList>
            <person name="Sakai S."/>
            <person name="Imachi H."/>
            <person name="Sekiguchi Y."/>
            <person name="Ohashi A."/>
            <person name="Harada H."/>
            <person name="Kamagata Y."/>
        </authorList>
    </citation>
    <scope>NUCLEOTIDE SEQUENCE [LARGE SCALE GENOMIC DNA]</scope>
    <source>
        <strain evidence="5">DSM 17711 / JCM 13418 / NBRC 101707 / SANAE</strain>
    </source>
</reference>
<reference evidence="4 5" key="2">
    <citation type="journal article" date="2008" name="Int. J. Syst. Evol. Microbiol.">
        <title>Methanocella paludicola gen. nov., sp. nov., a methane-producing archaeon, the first isolate of the lineage 'Rice Cluster I', and proposal of the new archaeal order Methanocellales ord. nov.</title>
        <authorList>
            <person name="Sakai S."/>
            <person name="Imachi H."/>
            <person name="Hanada S."/>
            <person name="Ohashi A."/>
            <person name="Harada H."/>
            <person name="Kamagata Y."/>
        </authorList>
    </citation>
    <scope>NUCLEOTIDE SEQUENCE [LARGE SCALE GENOMIC DNA]</scope>
    <source>
        <strain evidence="5">DSM 17711 / JCM 13418 / NBRC 101707 / SANAE</strain>
    </source>
</reference>
<dbReference type="eggNOG" id="arCOG03225">
    <property type="taxonomic scope" value="Archaea"/>
</dbReference>
<protein>
    <recommendedName>
        <fullName evidence="3">Methyl-coenzyme M reductase operon protein C</fullName>
    </recommendedName>
</protein>
<dbReference type="GO" id="GO:0015948">
    <property type="term" value="P:methanogenesis"/>
    <property type="evidence" value="ECO:0007669"/>
    <property type="project" value="UniProtKB-UniRule"/>
</dbReference>
<organism evidence="4 5">
    <name type="scientific">Methanocella paludicola (strain DSM 17711 / JCM 13418 / NBRC 101707 / SANAE)</name>
    <dbReference type="NCBI Taxonomy" id="304371"/>
    <lineage>
        <taxon>Archaea</taxon>
        <taxon>Methanobacteriati</taxon>
        <taxon>Methanobacteriota</taxon>
        <taxon>Stenosarchaea group</taxon>
        <taxon>Methanomicrobia</taxon>
        <taxon>Methanocellales</taxon>
        <taxon>Methanocellaceae</taxon>
        <taxon>Methanocella</taxon>
    </lineage>
</organism>
<gene>
    <name evidence="4" type="primary">mcrC</name>
    <name evidence="4" type="ordered locus">MCP_0514</name>
</gene>
<name>D1YVW4_METPS</name>
<dbReference type="OrthoDB" id="113954at2157"/>
<keyword evidence="1 3" id="KW-0484">Methanogenesis</keyword>
<dbReference type="STRING" id="304371.MCP_0514"/>
<dbReference type="EMBL" id="AP011532">
    <property type="protein sequence ID" value="BAI60586.1"/>
    <property type="molecule type" value="Genomic_DNA"/>
</dbReference>
<dbReference type="InterPro" id="IPR007687">
    <property type="entry name" value="Me_CoM_Rdtase_prot-C"/>
</dbReference>
<evidence type="ECO:0000256" key="2">
    <source>
        <dbReference type="ARBA" id="ARBA00025920"/>
    </source>
</evidence>
<accession>D1YVW4</accession>
<evidence type="ECO:0000313" key="5">
    <source>
        <dbReference type="Proteomes" id="UP000001882"/>
    </source>
</evidence>